<dbReference type="Gene3D" id="3.40.50.720">
    <property type="entry name" value="NAD(P)-binding Rossmann-like Domain"/>
    <property type="match status" value="1"/>
</dbReference>
<evidence type="ECO:0000259" key="5">
    <source>
        <dbReference type="SMART" id="SM00881"/>
    </source>
</evidence>
<keyword evidence="4" id="KW-0067">ATP-binding</keyword>
<sequence>MSAQSNPSDLTPFFAPRSVAVVGASARPTSSGGAVLHMMQKAGYTGKLVPVNPKGGTLLGIEALPSLRALDAPVDLVVIAIRPDFIVDAVREAADTGHRHILILPGGFQEAGEEGQARQAALDDLAREKGLIIAGPNCGGIIHLGKESRLAATFFRDLPPGGPLAFVSQSGALAEEVIAHAQIQNIPIGTVVSVGNSMHLGVEDHLVHLGKDPDISAILLYLESARDMEALAETAQKLSKTKPIIALIPGRTENGLAAARAHTGASADSDAAIEDLCRKAGIVRARSLRDLHLAAKGLGFFPKGFGKRALILSNSGGPGVLAADEATLGGLDLVDLPAALAARLKADLPPEASVRNPLDLLADAREDRFGFSLEAALDHADAFDVILMIHVVPFMVDATPVIERLSALAKTAKRPLLHSMMGTLEHGRAWFDAMEAAQVPMFSNIEDMARTASLLARCHQIAQKD</sequence>
<dbReference type="Pfam" id="PF19045">
    <property type="entry name" value="Ligase_CoA_2"/>
    <property type="match status" value="1"/>
</dbReference>
<dbReference type="InterPro" id="IPR016102">
    <property type="entry name" value="Succinyl-CoA_synth-like"/>
</dbReference>
<dbReference type="InterPro" id="IPR003781">
    <property type="entry name" value="CoA-bd"/>
</dbReference>
<protein>
    <recommendedName>
        <fullName evidence="5">CoA-binding domain-containing protein</fullName>
    </recommendedName>
</protein>
<dbReference type="Proteomes" id="UP000602381">
    <property type="component" value="Unassembled WGS sequence"/>
</dbReference>
<dbReference type="InterPro" id="IPR051538">
    <property type="entry name" value="Acyl-CoA_Synth/Transferase"/>
</dbReference>
<dbReference type="InterPro" id="IPR036291">
    <property type="entry name" value="NAD(P)-bd_dom_sf"/>
</dbReference>
<keyword evidence="7" id="KW-1185">Reference proteome</keyword>
<name>A0ABQ2LF95_9PROT</name>
<dbReference type="PANTHER" id="PTHR43334">
    <property type="entry name" value="ACETATE--COA LIGASE [ADP-FORMING]"/>
    <property type="match status" value="1"/>
</dbReference>
<dbReference type="InterPro" id="IPR043938">
    <property type="entry name" value="Ligase_CoA_dom"/>
</dbReference>
<keyword evidence="2" id="KW-0436">Ligase</keyword>
<evidence type="ECO:0000313" key="6">
    <source>
        <dbReference type="EMBL" id="GGO11883.1"/>
    </source>
</evidence>
<keyword evidence="3" id="KW-0547">Nucleotide-binding</keyword>
<reference evidence="7" key="1">
    <citation type="journal article" date="2019" name="Int. J. Syst. Evol. Microbiol.">
        <title>The Global Catalogue of Microorganisms (GCM) 10K type strain sequencing project: providing services to taxonomists for standard genome sequencing and annotation.</title>
        <authorList>
            <consortium name="The Broad Institute Genomics Platform"/>
            <consortium name="The Broad Institute Genome Sequencing Center for Infectious Disease"/>
            <person name="Wu L."/>
            <person name="Ma J."/>
        </authorList>
    </citation>
    <scope>NUCLEOTIDE SEQUENCE [LARGE SCALE GENOMIC DNA]</scope>
    <source>
        <strain evidence="7">JCM 17843</strain>
    </source>
</reference>
<feature type="domain" description="CoA-binding" evidence="5">
    <location>
        <begin position="13"/>
        <end position="108"/>
    </location>
</feature>
<evidence type="ECO:0000256" key="3">
    <source>
        <dbReference type="ARBA" id="ARBA00022741"/>
    </source>
</evidence>
<evidence type="ECO:0000256" key="4">
    <source>
        <dbReference type="ARBA" id="ARBA00022840"/>
    </source>
</evidence>
<dbReference type="Gene3D" id="3.40.50.261">
    <property type="entry name" value="Succinyl-CoA synthetase domains"/>
    <property type="match status" value="2"/>
</dbReference>
<dbReference type="InterPro" id="IPR032875">
    <property type="entry name" value="Succ_CoA_lig_flav_dom"/>
</dbReference>
<dbReference type="SUPFAM" id="SSF52210">
    <property type="entry name" value="Succinyl-CoA synthetase domains"/>
    <property type="match status" value="2"/>
</dbReference>
<dbReference type="Pfam" id="PF13380">
    <property type="entry name" value="CoA_binding_2"/>
    <property type="match status" value="1"/>
</dbReference>
<dbReference type="PANTHER" id="PTHR43334:SF1">
    <property type="entry name" value="3-HYDROXYPROPIONATE--COA LIGASE [ADP-FORMING]"/>
    <property type="match status" value="1"/>
</dbReference>
<dbReference type="Pfam" id="PF13607">
    <property type="entry name" value="Succ_CoA_lig"/>
    <property type="match status" value="1"/>
</dbReference>
<gene>
    <name evidence="6" type="ORF">GCM10007972_16170</name>
</gene>
<dbReference type="SUPFAM" id="SSF51735">
    <property type="entry name" value="NAD(P)-binding Rossmann-fold domains"/>
    <property type="match status" value="1"/>
</dbReference>
<dbReference type="RefSeq" id="WP_188873753.1">
    <property type="nucleotide sequence ID" value="NZ_BMOV01000005.1"/>
</dbReference>
<comment type="caution">
    <text evidence="6">The sequence shown here is derived from an EMBL/GenBank/DDBJ whole genome shotgun (WGS) entry which is preliminary data.</text>
</comment>
<evidence type="ECO:0000256" key="1">
    <source>
        <dbReference type="ARBA" id="ARBA00022532"/>
    </source>
</evidence>
<keyword evidence="1" id="KW-0816">Tricarboxylic acid cycle</keyword>
<proteinExistence type="predicted"/>
<organism evidence="6 7">
    <name type="scientific">Iodidimonas muriae</name>
    <dbReference type="NCBI Taxonomy" id="261467"/>
    <lineage>
        <taxon>Bacteria</taxon>
        <taxon>Pseudomonadati</taxon>
        <taxon>Pseudomonadota</taxon>
        <taxon>Alphaproteobacteria</taxon>
        <taxon>Iodidimonadales</taxon>
        <taxon>Iodidimonadaceae</taxon>
        <taxon>Iodidimonas</taxon>
    </lineage>
</organism>
<evidence type="ECO:0000313" key="7">
    <source>
        <dbReference type="Proteomes" id="UP000602381"/>
    </source>
</evidence>
<dbReference type="EMBL" id="BMOV01000005">
    <property type="protein sequence ID" value="GGO11883.1"/>
    <property type="molecule type" value="Genomic_DNA"/>
</dbReference>
<dbReference type="SMART" id="SM00881">
    <property type="entry name" value="CoA_binding"/>
    <property type="match status" value="1"/>
</dbReference>
<accession>A0ABQ2LF95</accession>
<evidence type="ECO:0000256" key="2">
    <source>
        <dbReference type="ARBA" id="ARBA00022598"/>
    </source>
</evidence>